<accession>A0A6I2LBK2</accession>
<dbReference type="PROSITE" id="PS50005">
    <property type="entry name" value="TPR"/>
    <property type="match status" value="1"/>
</dbReference>
<dbReference type="InterPro" id="IPR011990">
    <property type="entry name" value="TPR-like_helical_dom_sf"/>
</dbReference>
<keyword evidence="3" id="KW-1185">Reference proteome</keyword>
<dbReference type="InterPro" id="IPR019734">
    <property type="entry name" value="TPR_rpt"/>
</dbReference>
<comment type="caution">
    <text evidence="2">The sequence shown here is derived from an EMBL/GenBank/DDBJ whole genome shotgun (WGS) entry which is preliminary data.</text>
</comment>
<protein>
    <submittedName>
        <fullName evidence="2">Uncharacterized protein</fullName>
    </submittedName>
</protein>
<proteinExistence type="predicted"/>
<dbReference type="AlphaFoldDB" id="A0A6I2LBK2"/>
<feature type="repeat" description="TPR" evidence="1">
    <location>
        <begin position="45"/>
        <end position="78"/>
    </location>
</feature>
<dbReference type="RefSeq" id="WP_154383049.1">
    <property type="nucleotide sequence ID" value="NZ_WKJK01000023.1"/>
</dbReference>
<sequence>MTNSTLAMLDQAELQQLALNASTSGDSASAIAYLKEAVSRADATAIAHYLLGAEYAQIKMYQRGIDEMEAAIALDPALSIARLQLALLWLGQDRGARAGEVLQPLTELADSNPLHHFGHGLLHLIRDERSEALRALGQGVALNSVNPALNGDMQNIMRHLEQVPADAAAAPESAAVEEGQHLFLSAYTGQRH</sequence>
<keyword evidence="1" id="KW-0802">TPR repeat</keyword>
<evidence type="ECO:0000313" key="3">
    <source>
        <dbReference type="Proteomes" id="UP000433309"/>
    </source>
</evidence>
<evidence type="ECO:0000313" key="2">
    <source>
        <dbReference type="EMBL" id="MRW94184.1"/>
    </source>
</evidence>
<dbReference type="SUPFAM" id="SSF48452">
    <property type="entry name" value="TPR-like"/>
    <property type="match status" value="1"/>
</dbReference>
<dbReference type="Proteomes" id="UP000433309">
    <property type="component" value="Unassembled WGS sequence"/>
</dbReference>
<evidence type="ECO:0000256" key="1">
    <source>
        <dbReference type="PROSITE-ProRule" id="PRU00339"/>
    </source>
</evidence>
<organism evidence="2 3">
    <name type="scientific">Duganella guangzhouensis</name>
    <dbReference type="NCBI Taxonomy" id="2666084"/>
    <lineage>
        <taxon>Bacteria</taxon>
        <taxon>Pseudomonadati</taxon>
        <taxon>Pseudomonadota</taxon>
        <taxon>Betaproteobacteria</taxon>
        <taxon>Burkholderiales</taxon>
        <taxon>Oxalobacteraceae</taxon>
        <taxon>Telluria group</taxon>
        <taxon>Duganella</taxon>
    </lineage>
</organism>
<gene>
    <name evidence="2" type="ORF">GJ699_29845</name>
</gene>
<dbReference type="EMBL" id="WKJK01000023">
    <property type="protein sequence ID" value="MRW94184.1"/>
    <property type="molecule type" value="Genomic_DNA"/>
</dbReference>
<dbReference type="Gene3D" id="1.25.40.10">
    <property type="entry name" value="Tetratricopeptide repeat domain"/>
    <property type="match status" value="1"/>
</dbReference>
<reference evidence="2 3" key="1">
    <citation type="submission" date="2019-11" db="EMBL/GenBank/DDBJ databases">
        <title>Novel species isolated from a subtropical stream in China.</title>
        <authorList>
            <person name="Lu H."/>
        </authorList>
    </citation>
    <scope>NUCLEOTIDE SEQUENCE [LARGE SCALE GENOMIC DNA]</scope>
    <source>
        <strain evidence="2 3">FT80W</strain>
    </source>
</reference>
<name>A0A6I2LBK2_9BURK</name>